<dbReference type="AlphaFoldDB" id="A0A433RNT3"/>
<protein>
    <submittedName>
        <fullName evidence="2">Uncharacterized protein</fullName>
    </submittedName>
</protein>
<dbReference type="EMBL" id="JTFC01000140">
    <property type="protein sequence ID" value="RUS50438.1"/>
    <property type="molecule type" value="Genomic_DNA"/>
</dbReference>
<dbReference type="OrthoDB" id="2990558at2"/>
<evidence type="ECO:0000313" key="1">
    <source>
        <dbReference type="EMBL" id="RUS50036.1"/>
    </source>
</evidence>
<evidence type="ECO:0000313" key="5">
    <source>
        <dbReference type="Proteomes" id="UP000288623"/>
    </source>
</evidence>
<dbReference type="EMBL" id="JTFC01000161">
    <property type="protein sequence ID" value="RUS50219.1"/>
    <property type="molecule type" value="Genomic_DNA"/>
</dbReference>
<evidence type="ECO:0000313" key="4">
    <source>
        <dbReference type="EMBL" id="RUS50863.1"/>
    </source>
</evidence>
<sequence length="59" mass="7199">MYRREEVEFSDKPIYRDKRDLLTIVEVPDLLSYDIVAYLEVPFENEQRYVPLYQKRGEA</sequence>
<comment type="caution">
    <text evidence="2">The sequence shown here is derived from an EMBL/GenBank/DDBJ whole genome shotgun (WGS) entry which is preliminary data.</text>
</comment>
<dbReference type="EMBL" id="JTFC01000169">
    <property type="protein sequence ID" value="RUS50036.1"/>
    <property type="molecule type" value="Genomic_DNA"/>
</dbReference>
<gene>
    <name evidence="4" type="ORF">QI30_19015</name>
    <name evidence="3" type="ORF">QI30_19180</name>
    <name evidence="2" type="ORF">QI30_19420</name>
    <name evidence="1" type="ORF">QI30_19505</name>
</gene>
<evidence type="ECO:0000313" key="3">
    <source>
        <dbReference type="EMBL" id="RUS50438.1"/>
    </source>
</evidence>
<dbReference type="Proteomes" id="UP000288623">
    <property type="component" value="Unassembled WGS sequence"/>
</dbReference>
<proteinExistence type="predicted"/>
<keyword evidence="5" id="KW-1185">Reference proteome</keyword>
<dbReference type="RefSeq" id="WP_126992091.1">
    <property type="nucleotide sequence ID" value="NZ_JTFC01000120.1"/>
</dbReference>
<evidence type="ECO:0000313" key="2">
    <source>
        <dbReference type="EMBL" id="RUS50219.1"/>
    </source>
</evidence>
<dbReference type="EMBL" id="JTFC01000120">
    <property type="protein sequence ID" value="RUS50863.1"/>
    <property type="molecule type" value="Genomic_DNA"/>
</dbReference>
<organism evidence="2 5">
    <name type="scientific">Candidatus Kurthia intestinigallinarum</name>
    <dbReference type="NCBI Taxonomy" id="1562256"/>
    <lineage>
        <taxon>Bacteria</taxon>
        <taxon>Bacillati</taxon>
        <taxon>Bacillota</taxon>
        <taxon>Bacilli</taxon>
        <taxon>Bacillales</taxon>
        <taxon>Caryophanaceae</taxon>
        <taxon>Kurthia</taxon>
    </lineage>
</organism>
<accession>A0A433RNT3</accession>
<reference evidence="2 5" key="1">
    <citation type="submission" date="2014-11" db="EMBL/GenBank/DDBJ databases">
        <title>Genome sequence and analysis of novel Kurthia sp.</title>
        <authorList>
            <person name="Lawson J.N."/>
            <person name="Gonzalez J.E."/>
            <person name="Rinauldi L."/>
            <person name="Xuan Z."/>
            <person name="Firman A."/>
            <person name="Shaddox L."/>
            <person name="Trudeau A."/>
            <person name="Shah S."/>
            <person name="Reiman D."/>
        </authorList>
    </citation>
    <scope>NUCLEOTIDE SEQUENCE [LARGE SCALE GENOMIC DNA]</scope>
    <source>
        <strain evidence="2 5">3B1D</strain>
    </source>
</reference>
<name>A0A433RNT3_9BACL</name>